<gene>
    <name evidence="2" type="ORF">LKD70_12985</name>
</gene>
<protein>
    <submittedName>
        <fullName evidence="2">Glycosyltransferase</fullName>
    </submittedName>
</protein>
<evidence type="ECO:0000259" key="1">
    <source>
        <dbReference type="Pfam" id="PF00534"/>
    </source>
</evidence>
<dbReference type="EMBL" id="JAJEQX010000025">
    <property type="protein sequence ID" value="MCC2255320.1"/>
    <property type="molecule type" value="Genomic_DNA"/>
</dbReference>
<dbReference type="RefSeq" id="WP_227708395.1">
    <property type="nucleotide sequence ID" value="NZ_JAJEQX010000025.1"/>
</dbReference>
<keyword evidence="3" id="KW-1185">Reference proteome</keyword>
<dbReference type="InterPro" id="IPR001296">
    <property type="entry name" value="Glyco_trans_1"/>
</dbReference>
<organism evidence="2 3">
    <name type="scientific">Ruminococcus turbiniformis</name>
    <dbReference type="NCBI Taxonomy" id="2881258"/>
    <lineage>
        <taxon>Bacteria</taxon>
        <taxon>Bacillati</taxon>
        <taxon>Bacillota</taxon>
        <taxon>Clostridia</taxon>
        <taxon>Eubacteriales</taxon>
        <taxon>Oscillospiraceae</taxon>
        <taxon>Ruminococcus</taxon>
    </lineage>
</organism>
<dbReference type="CDD" id="cd03811">
    <property type="entry name" value="GT4_GT28_WabH-like"/>
    <property type="match status" value="1"/>
</dbReference>
<evidence type="ECO:0000313" key="3">
    <source>
        <dbReference type="Proteomes" id="UP001198151"/>
    </source>
</evidence>
<name>A0ABS8FZ43_9FIRM</name>
<dbReference type="SUPFAM" id="SSF53756">
    <property type="entry name" value="UDP-Glycosyltransferase/glycogen phosphorylase"/>
    <property type="match status" value="1"/>
</dbReference>
<dbReference type="PANTHER" id="PTHR12526">
    <property type="entry name" value="GLYCOSYLTRANSFERASE"/>
    <property type="match status" value="1"/>
</dbReference>
<feature type="domain" description="Glycosyl transferase family 1" evidence="1">
    <location>
        <begin position="236"/>
        <end position="387"/>
    </location>
</feature>
<accession>A0ABS8FZ43</accession>
<reference evidence="2 3" key="1">
    <citation type="submission" date="2021-10" db="EMBL/GenBank/DDBJ databases">
        <title>Anaerobic single-cell dispensing facilitates the cultivation of human gut bacteria.</title>
        <authorList>
            <person name="Afrizal A."/>
        </authorList>
    </citation>
    <scope>NUCLEOTIDE SEQUENCE [LARGE SCALE GENOMIC DNA]</scope>
    <source>
        <strain evidence="2 3">CLA-AA-H200</strain>
    </source>
</reference>
<dbReference type="Pfam" id="PF00534">
    <property type="entry name" value="Glycos_transf_1"/>
    <property type="match status" value="1"/>
</dbReference>
<comment type="caution">
    <text evidence="2">The sequence shown here is derived from an EMBL/GenBank/DDBJ whole genome shotgun (WGS) entry which is preliminary data.</text>
</comment>
<dbReference type="PANTHER" id="PTHR12526:SF630">
    <property type="entry name" value="GLYCOSYLTRANSFERASE"/>
    <property type="match status" value="1"/>
</dbReference>
<evidence type="ECO:0000313" key="2">
    <source>
        <dbReference type="EMBL" id="MCC2255320.1"/>
    </source>
</evidence>
<proteinExistence type="predicted"/>
<dbReference type="Proteomes" id="UP001198151">
    <property type="component" value="Unassembled WGS sequence"/>
</dbReference>
<sequence length="406" mass="45668">MHRKSILFVMNTMGRAGAERALIELLRILNPEQYKVYLYVLIPRGELFSEVPEYVKILNRRTDSRSVLSAGGKFFVGVRLAQATVRKGSLKKALVRMRGRRNTGDRTKDAQQTEKIMRRMLADGSCALPGKFDLAVAYLEGPATWYVAEKVKAQRKAAFLHTDVVHAGYSRELDGGCYEVCDRIFAVSSDVRKSFLKIYPEYTGKTKLFFNIINREHIRERALEPGGFTDTYDGIRLLTVGRLYFMKGFDIAVKAADILVKRGCRFRWYILGEGEEKKKLQRQIREAGLGAVVYLLGAMENPYPYFSQTDIYVCASRFEGKSIVIEEAQALGKPVVATACTGIEEQIDSGTDGLVVGMEPESLADGIEKLINDKGLRNKYGQAAYERKSAYQNGLDEFLNLLGERA</sequence>
<dbReference type="Gene3D" id="3.40.50.2000">
    <property type="entry name" value="Glycogen Phosphorylase B"/>
    <property type="match status" value="2"/>
</dbReference>